<reference evidence="2" key="1">
    <citation type="submission" date="2022-08" db="EMBL/GenBank/DDBJ databases">
        <authorList>
            <person name="Tistechok S."/>
            <person name="Samborskyy M."/>
            <person name="Roman I."/>
        </authorList>
    </citation>
    <scope>NUCLEOTIDE SEQUENCE</scope>
    <source>
        <strain evidence="2">DSM 103496</strain>
    </source>
</reference>
<feature type="chain" id="PRO_5040738959" description="Secreted protein" evidence="1">
    <location>
        <begin position="21"/>
        <end position="105"/>
    </location>
</feature>
<proteinExistence type="predicted"/>
<evidence type="ECO:0000313" key="3">
    <source>
        <dbReference type="Proteomes" id="UP001141259"/>
    </source>
</evidence>
<keyword evidence="1" id="KW-0732">Signal</keyword>
<evidence type="ECO:0008006" key="4">
    <source>
        <dbReference type="Google" id="ProtNLM"/>
    </source>
</evidence>
<comment type="caution">
    <text evidence="2">The sequence shown here is derived from an EMBL/GenBank/DDBJ whole genome shotgun (WGS) entry which is preliminary data.</text>
</comment>
<name>A0A9X2VPA0_9PSEU</name>
<protein>
    <recommendedName>
        <fullName evidence="4">Secreted protein</fullName>
    </recommendedName>
</protein>
<dbReference type="Proteomes" id="UP001141259">
    <property type="component" value="Unassembled WGS sequence"/>
</dbReference>
<keyword evidence="3" id="KW-1185">Reference proteome</keyword>
<dbReference type="AlphaFoldDB" id="A0A9X2VPA0"/>
<dbReference type="RefSeq" id="WP_259625153.1">
    <property type="nucleotide sequence ID" value="NZ_JANYMP010000010.1"/>
</dbReference>
<accession>A0A9X2VPA0</accession>
<feature type="signal peptide" evidence="1">
    <location>
        <begin position="1"/>
        <end position="20"/>
    </location>
</feature>
<evidence type="ECO:0000256" key="1">
    <source>
        <dbReference type="SAM" id="SignalP"/>
    </source>
</evidence>
<gene>
    <name evidence="2" type="ORF">NZH93_22610</name>
</gene>
<organism evidence="2 3">
    <name type="scientific">Umezawaea endophytica</name>
    <dbReference type="NCBI Taxonomy" id="1654476"/>
    <lineage>
        <taxon>Bacteria</taxon>
        <taxon>Bacillati</taxon>
        <taxon>Actinomycetota</taxon>
        <taxon>Actinomycetes</taxon>
        <taxon>Pseudonocardiales</taxon>
        <taxon>Pseudonocardiaceae</taxon>
        <taxon>Umezawaea</taxon>
    </lineage>
</organism>
<sequence length="105" mass="10694">MRRTALLVALTLLAPAVAAAAPVDSGVVLVECTNTVSDDERLNAAIDGSPVGAEITISGLCSINNTIRLLGDRSYRGTSRTGTVIRQADGTNLAALVATRSPTGS</sequence>
<dbReference type="EMBL" id="JANYMP010000010">
    <property type="protein sequence ID" value="MCS7479662.1"/>
    <property type="molecule type" value="Genomic_DNA"/>
</dbReference>
<evidence type="ECO:0000313" key="2">
    <source>
        <dbReference type="EMBL" id="MCS7479662.1"/>
    </source>
</evidence>